<dbReference type="KEGG" id="vg:4238586"/>
<dbReference type="Gene3D" id="2.120.10.80">
    <property type="entry name" value="Kelch-type beta propeller"/>
    <property type="match status" value="1"/>
</dbReference>
<dbReference type="InterPro" id="IPR015915">
    <property type="entry name" value="Kelch-typ_b-propeller"/>
</dbReference>
<dbReference type="RefSeq" id="YP_717504.1">
    <property type="nucleotide sequence ID" value="NC_008291.1"/>
</dbReference>
<evidence type="ECO:0000313" key="2">
    <source>
        <dbReference type="Proteomes" id="UP000139570"/>
    </source>
</evidence>
<evidence type="ECO:0008006" key="3">
    <source>
        <dbReference type="Google" id="ProtNLM"/>
    </source>
</evidence>
<sequence length="79" mass="9078">MDNKWRYEPSINYKRSSASAVSVNNTIFVTGGLFINDSNSMIVINNMENLTFIKTNNGRLHVRNAIWPEVYQLPNNMVN</sequence>
<keyword evidence="2" id="KW-1185">Reference proteome</keyword>
<organism evidence="1 2">
    <name type="scientific">Taterapox virus</name>
    <dbReference type="NCBI Taxonomy" id="28871"/>
    <lineage>
        <taxon>Viruses</taxon>
        <taxon>Varidnaviria</taxon>
        <taxon>Bamfordvirae</taxon>
        <taxon>Nucleocytoviricota</taxon>
        <taxon>Pokkesviricetes</taxon>
        <taxon>Chitovirales</taxon>
        <taxon>Poxviridae</taxon>
        <taxon>Chordopoxvirinae</taxon>
        <taxon>Orthopoxvirus</taxon>
        <taxon>Orthopoxvirus taterapox</taxon>
    </lineage>
</organism>
<proteinExistence type="predicted"/>
<dbReference type="SUPFAM" id="SSF117281">
    <property type="entry name" value="Kelch motif"/>
    <property type="match status" value="1"/>
</dbReference>
<name>Q0NP14_9POXV</name>
<gene>
    <name evidence="1" type="ORF">TATV_DAH68_197</name>
</gene>
<dbReference type="Proteomes" id="UP000139570">
    <property type="component" value="Segment"/>
</dbReference>
<evidence type="ECO:0000313" key="1">
    <source>
        <dbReference type="EMBL" id="ABD97763.1"/>
    </source>
</evidence>
<reference evidence="1 2" key="1">
    <citation type="journal article" date="2006" name="Science">
        <title>Genome sequence diversity and clues to the evolution of variola (smallpox) virus.</title>
        <authorList>
            <person name="Esposito J.J."/>
            <person name="Sammons S.A."/>
            <person name="Frace A.M."/>
            <person name="Osborne J.D."/>
            <person name="Olsen-Rasmussen M."/>
            <person name="Zhang M."/>
            <person name="Govil D."/>
            <person name="Damon I.K."/>
            <person name="Kline R."/>
            <person name="Laker M."/>
            <person name="Li Y."/>
            <person name="Smith G.L."/>
            <person name="Meyer H."/>
            <person name="LeDuc J.W."/>
            <person name="Wohlhueter R.M."/>
        </authorList>
    </citation>
    <scope>NUCLEOTIDE SEQUENCE [LARGE SCALE GENOMIC DNA]</scope>
    <source>
        <strain evidence="1">Dahomey 1968</strain>
    </source>
</reference>
<protein>
    <recommendedName>
        <fullName evidence="3">Kelch-like protein</fullName>
    </recommendedName>
</protein>
<dbReference type="EMBL" id="DQ437594">
    <property type="protein sequence ID" value="ABD97763.1"/>
    <property type="molecule type" value="Genomic_DNA"/>
</dbReference>
<accession>Q0NP14</accession>
<dbReference type="GeneID" id="4238586"/>